<gene>
    <name evidence="1" type="ORF">HPP92_006892</name>
</gene>
<dbReference type="EMBL" id="JADCNM010000003">
    <property type="protein sequence ID" value="KAG0490029.1"/>
    <property type="molecule type" value="Genomic_DNA"/>
</dbReference>
<reference evidence="1 2" key="1">
    <citation type="journal article" date="2020" name="Nat. Food">
        <title>A phased Vanilla planifolia genome enables genetic improvement of flavour and production.</title>
        <authorList>
            <person name="Hasing T."/>
            <person name="Tang H."/>
            <person name="Brym M."/>
            <person name="Khazi F."/>
            <person name="Huang T."/>
            <person name="Chambers A.H."/>
        </authorList>
    </citation>
    <scope>NUCLEOTIDE SEQUENCE [LARGE SCALE GENOMIC DNA]</scope>
    <source>
        <tissue evidence="1">Leaf</tissue>
    </source>
</reference>
<dbReference type="AlphaFoldDB" id="A0A835V770"/>
<evidence type="ECO:0000313" key="1">
    <source>
        <dbReference type="EMBL" id="KAG0490029.1"/>
    </source>
</evidence>
<sequence>MVDASLAPVPVNLVPEVCHQHRRRDYIHPASVPVVGSARKTRLACWISEIAAPIVEEMIIEEKFDLLPF</sequence>
<protein>
    <submittedName>
        <fullName evidence="1">Uncharacterized protein</fullName>
    </submittedName>
</protein>
<accession>A0A835V770</accession>
<evidence type="ECO:0000313" key="2">
    <source>
        <dbReference type="Proteomes" id="UP000639772"/>
    </source>
</evidence>
<organism evidence="1 2">
    <name type="scientific">Vanilla planifolia</name>
    <name type="common">Vanilla</name>
    <dbReference type="NCBI Taxonomy" id="51239"/>
    <lineage>
        <taxon>Eukaryota</taxon>
        <taxon>Viridiplantae</taxon>
        <taxon>Streptophyta</taxon>
        <taxon>Embryophyta</taxon>
        <taxon>Tracheophyta</taxon>
        <taxon>Spermatophyta</taxon>
        <taxon>Magnoliopsida</taxon>
        <taxon>Liliopsida</taxon>
        <taxon>Asparagales</taxon>
        <taxon>Orchidaceae</taxon>
        <taxon>Vanilloideae</taxon>
        <taxon>Vanilleae</taxon>
        <taxon>Vanilla</taxon>
    </lineage>
</organism>
<dbReference type="Proteomes" id="UP000639772">
    <property type="component" value="Chromosome 3"/>
</dbReference>
<comment type="caution">
    <text evidence="1">The sequence shown here is derived from an EMBL/GenBank/DDBJ whole genome shotgun (WGS) entry which is preliminary data.</text>
</comment>
<name>A0A835V770_VANPL</name>
<proteinExistence type="predicted"/>